<accession>A0A1Q9DYU3</accession>
<evidence type="ECO:0000313" key="2">
    <source>
        <dbReference type="EMBL" id="OLQ00338.1"/>
    </source>
</evidence>
<keyword evidence="3" id="KW-1185">Reference proteome</keyword>
<dbReference type="OMA" id="WAFRTIN"/>
<feature type="transmembrane region" description="Helical" evidence="1">
    <location>
        <begin position="262"/>
        <end position="281"/>
    </location>
</feature>
<dbReference type="InterPro" id="IPR036719">
    <property type="entry name" value="Neuro-gated_channel_TM_sf"/>
</dbReference>
<dbReference type="SUPFAM" id="SSF90112">
    <property type="entry name" value="Neurotransmitter-gated ion-channel transmembrane pore"/>
    <property type="match status" value="1"/>
</dbReference>
<comment type="caution">
    <text evidence="2">The sequence shown here is derived from an EMBL/GenBank/DDBJ whole genome shotgun (WGS) entry which is preliminary data.</text>
</comment>
<sequence>MARDVVRIGLDKEQHKSVESTKLRDSTVSACGPGPCADSGDGMALTVESDDSVASWGACGAVDQDHAVERVGCSATVSVTSVDPKAGTFQVRMVCQWAFRTNNPNNDTEIIYRGVPGIRIPGLSVKVQESRIWKVLEGNSNNIIKWNGTSIFLLQGFKMYELKDFPFDRHVIRLQNLDFVWRSYKDDDDFFDSMKIVWLQIESKSILPEWIPAGPTIEPLQKVVDDDPQSSQDWEEEEADFANKFQIDMRIERAHKFYVRQIFFVTYLITVASCTPLLMFPEDMGDRLSVYGGGLLTLVAFKYGVMDHLPSVPYSTFTDSFLLWQMITIAMCTFASLIGYRLKQYNEELVDWVENITFFSVFAIWTMALFSVWCCKPKCRKAWDDVTETDDDPMRVPKNLPSFFSHSEFRQITSPSRKGRV</sequence>
<dbReference type="GO" id="GO:0006811">
    <property type="term" value="P:monoatomic ion transport"/>
    <property type="evidence" value="ECO:0007669"/>
    <property type="project" value="InterPro"/>
</dbReference>
<dbReference type="InterPro" id="IPR038050">
    <property type="entry name" value="Neuro_actylchol_rec"/>
</dbReference>
<organism evidence="2 3">
    <name type="scientific">Symbiodinium microadriaticum</name>
    <name type="common">Dinoflagellate</name>
    <name type="synonym">Zooxanthella microadriatica</name>
    <dbReference type="NCBI Taxonomy" id="2951"/>
    <lineage>
        <taxon>Eukaryota</taxon>
        <taxon>Sar</taxon>
        <taxon>Alveolata</taxon>
        <taxon>Dinophyceae</taxon>
        <taxon>Suessiales</taxon>
        <taxon>Symbiodiniaceae</taxon>
        <taxon>Symbiodinium</taxon>
    </lineage>
</organism>
<name>A0A1Q9DYU3_SYMMI</name>
<evidence type="ECO:0000313" key="3">
    <source>
        <dbReference type="Proteomes" id="UP000186817"/>
    </source>
</evidence>
<dbReference type="EMBL" id="LSRX01000331">
    <property type="protein sequence ID" value="OLQ00338.1"/>
    <property type="molecule type" value="Genomic_DNA"/>
</dbReference>
<dbReference type="AlphaFoldDB" id="A0A1Q9DYU3"/>
<proteinExistence type="predicted"/>
<keyword evidence="1" id="KW-0472">Membrane</keyword>
<dbReference type="Gene3D" id="1.20.58.390">
    <property type="entry name" value="Neurotransmitter-gated ion-channel transmembrane domain"/>
    <property type="match status" value="1"/>
</dbReference>
<gene>
    <name evidence="2" type="ORF">AK812_SmicGene17020</name>
</gene>
<dbReference type="GO" id="GO:0016020">
    <property type="term" value="C:membrane"/>
    <property type="evidence" value="ECO:0007669"/>
    <property type="project" value="InterPro"/>
</dbReference>
<protein>
    <submittedName>
        <fullName evidence="2">Uncharacterized protein</fullName>
    </submittedName>
</protein>
<feature type="transmembrane region" description="Helical" evidence="1">
    <location>
        <begin position="352"/>
        <end position="373"/>
    </location>
</feature>
<evidence type="ECO:0000256" key="1">
    <source>
        <dbReference type="SAM" id="Phobius"/>
    </source>
</evidence>
<feature type="transmembrane region" description="Helical" evidence="1">
    <location>
        <begin position="321"/>
        <end position="340"/>
    </location>
</feature>
<dbReference type="OrthoDB" id="406595at2759"/>
<feature type="transmembrane region" description="Helical" evidence="1">
    <location>
        <begin position="288"/>
        <end position="306"/>
    </location>
</feature>
<dbReference type="Proteomes" id="UP000186817">
    <property type="component" value="Unassembled WGS sequence"/>
</dbReference>
<keyword evidence="1" id="KW-0812">Transmembrane</keyword>
<keyword evidence="1" id="KW-1133">Transmembrane helix</keyword>
<reference evidence="2 3" key="1">
    <citation type="submission" date="2016-02" db="EMBL/GenBank/DDBJ databases">
        <title>Genome analysis of coral dinoflagellate symbionts highlights evolutionary adaptations to a symbiotic lifestyle.</title>
        <authorList>
            <person name="Aranda M."/>
            <person name="Li Y."/>
            <person name="Liew Y.J."/>
            <person name="Baumgarten S."/>
            <person name="Simakov O."/>
            <person name="Wilson M."/>
            <person name="Piel J."/>
            <person name="Ashoor H."/>
            <person name="Bougouffa S."/>
            <person name="Bajic V.B."/>
            <person name="Ryu T."/>
            <person name="Ravasi T."/>
            <person name="Bayer T."/>
            <person name="Micklem G."/>
            <person name="Kim H."/>
            <person name="Bhak J."/>
            <person name="Lajeunesse T.C."/>
            <person name="Voolstra C.R."/>
        </authorList>
    </citation>
    <scope>NUCLEOTIDE SEQUENCE [LARGE SCALE GENOMIC DNA]</scope>
    <source>
        <strain evidence="2 3">CCMP2467</strain>
    </source>
</reference>